<keyword evidence="5" id="KW-0675">Receptor</keyword>
<evidence type="ECO:0000256" key="1">
    <source>
        <dbReference type="ARBA" id="ARBA00012528"/>
    </source>
</evidence>
<dbReference type="Pfam" id="PF08446">
    <property type="entry name" value="PAS_2"/>
    <property type="match status" value="1"/>
</dbReference>
<dbReference type="SUPFAM" id="SSF55785">
    <property type="entry name" value="PYP-like sensor domain (PAS domain)"/>
    <property type="match status" value="1"/>
</dbReference>
<evidence type="ECO:0000256" key="4">
    <source>
        <dbReference type="ARBA" id="ARBA00022991"/>
    </source>
</evidence>
<reference evidence="11 12" key="1">
    <citation type="submission" date="2021-05" db="EMBL/GenBank/DDBJ databases">
        <title>Petroleum and Energy Research Collection (APPE): ex situ preservation of microbial diversity associated with the oil industry and exploitation of its biotechnological potential.</title>
        <authorList>
            <person name="Paixao C.T.M."/>
            <person name="Gomes M.B."/>
            <person name="Oliveira V.M."/>
        </authorList>
    </citation>
    <scope>NUCLEOTIDE SEQUENCE [LARGE SCALE GENOMIC DNA]</scope>
    <source>
        <strain evidence="11 12">LIT2</strain>
    </source>
</reference>
<proteinExistence type="predicted"/>
<dbReference type="InterPro" id="IPR000160">
    <property type="entry name" value="GGDEF_dom"/>
</dbReference>
<dbReference type="InterPro" id="IPR035965">
    <property type="entry name" value="PAS-like_dom_sf"/>
</dbReference>
<dbReference type="PROSITE" id="PS50887">
    <property type="entry name" value="GGDEF"/>
    <property type="match status" value="1"/>
</dbReference>
<keyword evidence="2" id="KW-0600">Photoreceptor protein</keyword>
<protein>
    <recommendedName>
        <fullName evidence="1">diguanylate cyclase</fullName>
        <ecNumber evidence="1">2.7.7.65</ecNumber>
    </recommendedName>
</protein>
<keyword evidence="4" id="KW-0157">Chromophore</keyword>
<dbReference type="SUPFAM" id="SSF55781">
    <property type="entry name" value="GAF domain-like"/>
    <property type="match status" value="2"/>
</dbReference>
<evidence type="ECO:0000256" key="8">
    <source>
        <dbReference type="SAM" id="MobiDB-lite"/>
    </source>
</evidence>
<name>A0ABS7WX43_9GAMM</name>
<dbReference type="InterPro" id="IPR050469">
    <property type="entry name" value="Diguanylate_Cyclase"/>
</dbReference>
<dbReference type="Pfam" id="PF00990">
    <property type="entry name" value="GGDEF"/>
    <property type="match status" value="1"/>
</dbReference>
<dbReference type="SMART" id="SM00267">
    <property type="entry name" value="GGDEF"/>
    <property type="match status" value="1"/>
</dbReference>
<gene>
    <name evidence="11" type="ORF">KGQ91_05725</name>
</gene>
<dbReference type="Proteomes" id="UP001319883">
    <property type="component" value="Unassembled WGS sequence"/>
</dbReference>
<dbReference type="EMBL" id="JAGXFD010000001">
    <property type="protein sequence ID" value="MBZ9567183.1"/>
    <property type="molecule type" value="Genomic_DNA"/>
</dbReference>
<keyword evidence="12" id="KW-1185">Reference proteome</keyword>
<dbReference type="InterPro" id="IPR029787">
    <property type="entry name" value="Nucleotide_cyclase"/>
</dbReference>
<evidence type="ECO:0000256" key="7">
    <source>
        <dbReference type="SAM" id="Coils"/>
    </source>
</evidence>
<dbReference type="InterPro" id="IPR013654">
    <property type="entry name" value="PAS_2"/>
</dbReference>
<sequence length="707" mass="76185">MQSTSTSLPEPMSTDADAGLTIQSYGGLLVADAEARYVLQASRNLAGLLGRAPGEAVDRPLEQVIGARLTHRLRLELQGATRLTAPLTFSRWVGGRNRRLQLMAHRHGERVMLELEPLTGSGRRRLLGAVNQWLTRVAGASHPDALLEVLVAGVRDMTGYPRVVVYGFDGLGHAAAVAESRHAACPSLLGQRFAAHALPPHLQGGDGDFPVYYLPDAAAPAVALTPPRDPRQGARLAPQASALRAPSAALRRFLDGIGVTSLLAVSMPGDAGVWGMLVCHSDTAVALSPTRRDATHTLVQMAIQRLFLLKARVEAGFLQRVRDSRDLLSEQRGQPQSPRALLATHGGEWLELFRAAGAVLVHGHELATLGTVPPASLIDPLVERLAGAHHHAGPWHTHRLGEHPVTADLPLAPACGLLAIPLPTESGRDWLMLFRAAQADSHCWSGMPGSARPAAGPPACPVLRDALADWQRAVQDSSDAWERIERLAAMDLAEVLAIVASAHEIAGLNRELRQEKASLAEANRRLERLALRDPLTGAYNRYRIEQTLDAELSAAERYARDCALLLFDVDHFKRVNDGHGHEVGDRVLIALTEAIGSALRGCDYLGRWGGEEFVVVASSTPLSEACRLAERLRALIAGLEIDGYPESVTVSVGVAAWRPGDDRKSLVARADRAMYRAKRQGRNRVVSQADRANEGAQRPARPPGEAT</sequence>
<dbReference type="GO" id="GO:0052621">
    <property type="term" value="F:diguanylate cyclase activity"/>
    <property type="evidence" value="ECO:0007669"/>
    <property type="project" value="UniProtKB-EC"/>
</dbReference>
<keyword evidence="11" id="KW-0808">Transferase</keyword>
<dbReference type="Gene3D" id="3.30.450.20">
    <property type="entry name" value="PAS domain"/>
    <property type="match status" value="1"/>
</dbReference>
<dbReference type="PROSITE" id="PS50046">
    <property type="entry name" value="PHYTOCHROME_2"/>
    <property type="match status" value="1"/>
</dbReference>
<dbReference type="SUPFAM" id="SSF55073">
    <property type="entry name" value="Nucleotide cyclase"/>
    <property type="match status" value="1"/>
</dbReference>
<dbReference type="Pfam" id="PF01590">
    <property type="entry name" value="GAF"/>
    <property type="match status" value="1"/>
</dbReference>
<comment type="catalytic activity">
    <reaction evidence="6">
        <text>2 GTP = 3',3'-c-di-GMP + 2 diphosphate</text>
        <dbReference type="Rhea" id="RHEA:24898"/>
        <dbReference type="ChEBI" id="CHEBI:33019"/>
        <dbReference type="ChEBI" id="CHEBI:37565"/>
        <dbReference type="ChEBI" id="CHEBI:58805"/>
        <dbReference type="EC" id="2.7.7.65"/>
    </reaction>
</comment>
<feature type="domain" description="GGDEF" evidence="10">
    <location>
        <begin position="560"/>
        <end position="690"/>
    </location>
</feature>
<evidence type="ECO:0000256" key="2">
    <source>
        <dbReference type="ARBA" id="ARBA00022543"/>
    </source>
</evidence>
<keyword evidence="11" id="KW-0548">Nucleotidyltransferase</keyword>
<dbReference type="RefSeq" id="WP_224420500.1">
    <property type="nucleotide sequence ID" value="NZ_JAGXFD010000001.1"/>
</dbReference>
<dbReference type="Gene3D" id="3.30.70.270">
    <property type="match status" value="1"/>
</dbReference>
<dbReference type="PANTHER" id="PTHR45138:SF9">
    <property type="entry name" value="DIGUANYLATE CYCLASE DGCM-RELATED"/>
    <property type="match status" value="1"/>
</dbReference>
<evidence type="ECO:0000256" key="6">
    <source>
        <dbReference type="ARBA" id="ARBA00034247"/>
    </source>
</evidence>
<keyword evidence="7" id="KW-0175">Coiled coil</keyword>
<dbReference type="Pfam" id="PF00360">
    <property type="entry name" value="PHY"/>
    <property type="match status" value="1"/>
</dbReference>
<dbReference type="InterPro" id="IPR043128">
    <property type="entry name" value="Rev_trsase/Diguanyl_cyclase"/>
</dbReference>
<evidence type="ECO:0000256" key="3">
    <source>
        <dbReference type="ARBA" id="ARBA00022606"/>
    </source>
</evidence>
<comment type="caution">
    <text evidence="11">The sequence shown here is derived from an EMBL/GenBank/DDBJ whole genome shotgun (WGS) entry which is preliminary data.</text>
</comment>
<dbReference type="InterPro" id="IPR043150">
    <property type="entry name" value="Phytochrome_PHY_sf"/>
</dbReference>
<feature type="coiled-coil region" evidence="7">
    <location>
        <begin position="505"/>
        <end position="532"/>
    </location>
</feature>
<dbReference type="InterPro" id="IPR013515">
    <property type="entry name" value="Phytochrome_cen-reg"/>
</dbReference>
<evidence type="ECO:0000313" key="11">
    <source>
        <dbReference type="EMBL" id="MBZ9567183.1"/>
    </source>
</evidence>
<feature type="region of interest" description="Disordered" evidence="8">
    <location>
        <begin position="678"/>
        <end position="707"/>
    </location>
</feature>
<evidence type="ECO:0000256" key="5">
    <source>
        <dbReference type="ARBA" id="ARBA00023170"/>
    </source>
</evidence>
<evidence type="ECO:0000259" key="10">
    <source>
        <dbReference type="PROSITE" id="PS50887"/>
    </source>
</evidence>
<keyword evidence="3" id="KW-0716">Sensory transduction</keyword>
<accession>A0ABS7WX43</accession>
<feature type="domain" description="Phytochrome chromophore attachment site" evidence="9">
    <location>
        <begin position="142"/>
        <end position="304"/>
    </location>
</feature>
<dbReference type="InterPro" id="IPR029016">
    <property type="entry name" value="GAF-like_dom_sf"/>
</dbReference>
<evidence type="ECO:0000259" key="9">
    <source>
        <dbReference type="PROSITE" id="PS50046"/>
    </source>
</evidence>
<dbReference type="CDD" id="cd01949">
    <property type="entry name" value="GGDEF"/>
    <property type="match status" value="1"/>
</dbReference>
<dbReference type="InterPro" id="IPR003018">
    <property type="entry name" value="GAF"/>
</dbReference>
<organism evidence="11 12">
    <name type="scientific">Modicisalibacter tunisiensis</name>
    <dbReference type="NCBI Taxonomy" id="390637"/>
    <lineage>
        <taxon>Bacteria</taxon>
        <taxon>Pseudomonadati</taxon>
        <taxon>Pseudomonadota</taxon>
        <taxon>Gammaproteobacteria</taxon>
        <taxon>Oceanospirillales</taxon>
        <taxon>Halomonadaceae</taxon>
        <taxon>Modicisalibacter</taxon>
    </lineage>
</organism>
<dbReference type="InterPro" id="IPR016132">
    <property type="entry name" value="Phyto_chromo_attachment"/>
</dbReference>
<evidence type="ECO:0000313" key="12">
    <source>
        <dbReference type="Proteomes" id="UP001319883"/>
    </source>
</evidence>
<dbReference type="Gene3D" id="3.30.450.40">
    <property type="match status" value="1"/>
</dbReference>
<dbReference type="NCBIfam" id="TIGR00254">
    <property type="entry name" value="GGDEF"/>
    <property type="match status" value="1"/>
</dbReference>
<dbReference type="Gene3D" id="3.30.450.270">
    <property type="match status" value="1"/>
</dbReference>
<dbReference type="EC" id="2.7.7.65" evidence="1"/>
<dbReference type="PANTHER" id="PTHR45138">
    <property type="entry name" value="REGULATORY COMPONENTS OF SENSORY TRANSDUCTION SYSTEM"/>
    <property type="match status" value="1"/>
</dbReference>